<feature type="transmembrane region" description="Helical" evidence="1">
    <location>
        <begin position="6"/>
        <end position="30"/>
    </location>
</feature>
<keyword evidence="1" id="KW-0472">Membrane</keyword>
<dbReference type="Proteomes" id="UP001370490">
    <property type="component" value="Unassembled WGS sequence"/>
</dbReference>
<accession>A0AAN8VH60</accession>
<reference evidence="2 3" key="1">
    <citation type="submission" date="2023-12" db="EMBL/GenBank/DDBJ databases">
        <title>A high-quality genome assembly for Dillenia turbinata (Dilleniales).</title>
        <authorList>
            <person name="Chanderbali A."/>
        </authorList>
    </citation>
    <scope>NUCLEOTIDE SEQUENCE [LARGE SCALE GENOMIC DNA]</scope>
    <source>
        <strain evidence="2">LSX21</strain>
        <tissue evidence="2">Leaf</tissue>
    </source>
</reference>
<comment type="caution">
    <text evidence="2">The sequence shown here is derived from an EMBL/GenBank/DDBJ whole genome shotgun (WGS) entry which is preliminary data.</text>
</comment>
<evidence type="ECO:0000256" key="1">
    <source>
        <dbReference type="SAM" id="Phobius"/>
    </source>
</evidence>
<sequence>MGEIELLLIGVMSILVVAFGILFGFIWVWMLSKKERAVKRYTEVKKQVEPEASKLMLLQFCRHQTYYFPWRSSIYNLRMKWISCP</sequence>
<keyword evidence="1" id="KW-0812">Transmembrane</keyword>
<keyword evidence="3" id="KW-1185">Reference proteome</keyword>
<name>A0AAN8VH60_9MAGN</name>
<organism evidence="2 3">
    <name type="scientific">Dillenia turbinata</name>
    <dbReference type="NCBI Taxonomy" id="194707"/>
    <lineage>
        <taxon>Eukaryota</taxon>
        <taxon>Viridiplantae</taxon>
        <taxon>Streptophyta</taxon>
        <taxon>Embryophyta</taxon>
        <taxon>Tracheophyta</taxon>
        <taxon>Spermatophyta</taxon>
        <taxon>Magnoliopsida</taxon>
        <taxon>eudicotyledons</taxon>
        <taxon>Gunneridae</taxon>
        <taxon>Pentapetalae</taxon>
        <taxon>Dilleniales</taxon>
        <taxon>Dilleniaceae</taxon>
        <taxon>Dillenia</taxon>
    </lineage>
</organism>
<evidence type="ECO:0000313" key="3">
    <source>
        <dbReference type="Proteomes" id="UP001370490"/>
    </source>
</evidence>
<protein>
    <submittedName>
        <fullName evidence="2">Uncharacterized protein</fullName>
    </submittedName>
</protein>
<evidence type="ECO:0000313" key="2">
    <source>
        <dbReference type="EMBL" id="KAK6929841.1"/>
    </source>
</evidence>
<proteinExistence type="predicted"/>
<keyword evidence="1" id="KW-1133">Transmembrane helix</keyword>
<dbReference type="AlphaFoldDB" id="A0AAN8VH60"/>
<dbReference type="EMBL" id="JBAMMX010000012">
    <property type="protein sequence ID" value="KAK6929841.1"/>
    <property type="molecule type" value="Genomic_DNA"/>
</dbReference>
<gene>
    <name evidence="2" type="ORF">RJ641_003935</name>
</gene>